<organism evidence="1 2">
    <name type="scientific">Holotrichia oblita</name>
    <name type="common">Chafer beetle</name>
    <dbReference type="NCBI Taxonomy" id="644536"/>
    <lineage>
        <taxon>Eukaryota</taxon>
        <taxon>Metazoa</taxon>
        <taxon>Ecdysozoa</taxon>
        <taxon>Arthropoda</taxon>
        <taxon>Hexapoda</taxon>
        <taxon>Insecta</taxon>
        <taxon>Pterygota</taxon>
        <taxon>Neoptera</taxon>
        <taxon>Endopterygota</taxon>
        <taxon>Coleoptera</taxon>
        <taxon>Polyphaga</taxon>
        <taxon>Scarabaeiformia</taxon>
        <taxon>Scarabaeidae</taxon>
        <taxon>Melolonthinae</taxon>
        <taxon>Holotrichia</taxon>
    </lineage>
</organism>
<dbReference type="Proteomes" id="UP001056778">
    <property type="component" value="Chromosome 8"/>
</dbReference>
<reference evidence="1" key="1">
    <citation type="submission" date="2022-04" db="EMBL/GenBank/DDBJ databases">
        <title>Chromosome-scale genome assembly of Holotrichia oblita Faldermann.</title>
        <authorList>
            <person name="Rongchong L."/>
        </authorList>
    </citation>
    <scope>NUCLEOTIDE SEQUENCE</scope>
    <source>
        <strain evidence="1">81SQS9</strain>
    </source>
</reference>
<evidence type="ECO:0000313" key="2">
    <source>
        <dbReference type="Proteomes" id="UP001056778"/>
    </source>
</evidence>
<comment type="caution">
    <text evidence="1">The sequence shown here is derived from an EMBL/GenBank/DDBJ whole genome shotgun (WGS) entry which is preliminary data.</text>
</comment>
<keyword evidence="2" id="KW-1185">Reference proteome</keyword>
<dbReference type="EMBL" id="CM043022">
    <property type="protein sequence ID" value="KAI4457158.1"/>
    <property type="molecule type" value="Genomic_DNA"/>
</dbReference>
<sequence>MSCTKKGNTEDVESLISTYNIHGATIPEANLSSLSSSDLEQFAELSQSLNMSSDMENQGIVFYLYNMISIINMCFNMVCLPVEFLATEEEISTVHIEEPEDDELVQTELGAQEVEIETEHDNSPEEILPETKPKTVPPLRPLTIAPKPAKMPIAIKPVAGQQLLLVQSAGVSGGQQFKLLSPHTINLSNIQLGKPLAVKPTIKTITTAQTQPKQVVMKKVISQVPKPTQLKTFDNKQGHVVVVQKSEPQVKIVNPGSSAITAPTKTITLAQAQQMGLLQSAKIVSQNSTSKQAILLNKAQPKSIKLVRSPTKILPAPQTTTAKVPQRILLKSNSNPTLIAPNQLIQVAGGQPITAGQIHQINIPGKGVQYIKFVTTQPETTTHTTNTITAKAITQNVNVAGTKIVTLTSNSITDGGNIVLSEVKPVTKSSVIAPKPFKPAVTQATNVLNTTSQLIVLPTHYIQKPATPKVAIPIRPAPVKTPSTDAVVPVANDALNLETNGMRPRKPCNCNKSQCLKLYCDCFANGEFCYMCKCINCYNNLENEEHRQRAIKNCLERNPNAFRPKIGKSKDTGDTPIRKHTKGCNCKRSGCLKNYCECYEAKIACSSNCKCIGCRNIEDTMDKKNIRPQNVEMVFGRAPPPISKTVVPADNLIPIRPKRSPSNKQAFNYINIEVIEATTQCLLALANNAEANAEDSEVTKSNVIEEFGRCLVEIINCSLNKNVTN</sequence>
<accession>A0ACB9SQW4</accession>
<name>A0ACB9SQW4_HOLOL</name>
<proteinExistence type="predicted"/>
<evidence type="ECO:0000313" key="1">
    <source>
        <dbReference type="EMBL" id="KAI4457158.1"/>
    </source>
</evidence>
<gene>
    <name evidence="1" type="ORF">MML48_8g00008415</name>
</gene>
<protein>
    <submittedName>
        <fullName evidence="1">Tesmin/tso1-related</fullName>
    </submittedName>
</protein>